<sequence length="131" mass="15653">MSQHTKDLKEQIERILRWEPSSHWRPRDFAQLSELIQIHTRQPVDARALQIFWETSELSSPDMLDTLANFADYADWNDFYTRNQYGTVAIDDETALTHPPMWEIPIRWVIMIYWFSVVASIVVAFLLVWKR</sequence>
<comment type="caution">
    <text evidence="2">The sequence shown here is derived from an EMBL/GenBank/DDBJ whole genome shotgun (WGS) entry which is preliminary data.</text>
</comment>
<evidence type="ECO:0000313" key="3">
    <source>
        <dbReference type="Proteomes" id="UP000477386"/>
    </source>
</evidence>
<feature type="transmembrane region" description="Helical" evidence="1">
    <location>
        <begin position="106"/>
        <end position="129"/>
    </location>
</feature>
<evidence type="ECO:0000256" key="1">
    <source>
        <dbReference type="SAM" id="Phobius"/>
    </source>
</evidence>
<name>A0A6M0IB12_9BACT</name>
<dbReference type="RefSeq" id="WP_164034671.1">
    <property type="nucleotide sequence ID" value="NZ_JAAGNZ010000001.1"/>
</dbReference>
<accession>A0A6M0IB12</accession>
<organism evidence="2 3">
    <name type="scientific">Spirosoma agri</name>
    <dbReference type="NCBI Taxonomy" id="1987381"/>
    <lineage>
        <taxon>Bacteria</taxon>
        <taxon>Pseudomonadati</taxon>
        <taxon>Bacteroidota</taxon>
        <taxon>Cytophagia</taxon>
        <taxon>Cytophagales</taxon>
        <taxon>Cytophagaceae</taxon>
        <taxon>Spirosoma</taxon>
    </lineage>
</organism>
<keyword evidence="1" id="KW-0812">Transmembrane</keyword>
<keyword evidence="1" id="KW-0472">Membrane</keyword>
<keyword evidence="3" id="KW-1185">Reference proteome</keyword>
<reference evidence="2 3" key="1">
    <citation type="submission" date="2020-02" db="EMBL/GenBank/DDBJ databases">
        <title>Draft genome sequence of two Spirosoma agri KCTC 52727 and Spirosoma terrae KCTC 52035.</title>
        <authorList>
            <person name="Rojas J."/>
            <person name="Ambika Manirajan B."/>
            <person name="Ratering S."/>
            <person name="Suarez C."/>
            <person name="Schnell S."/>
        </authorList>
    </citation>
    <scope>NUCLEOTIDE SEQUENCE [LARGE SCALE GENOMIC DNA]</scope>
    <source>
        <strain evidence="2 3">KCTC 52727</strain>
    </source>
</reference>
<protein>
    <submittedName>
        <fullName evidence="2">Uncharacterized protein</fullName>
    </submittedName>
</protein>
<proteinExistence type="predicted"/>
<dbReference type="Proteomes" id="UP000477386">
    <property type="component" value="Unassembled WGS sequence"/>
</dbReference>
<keyword evidence="1" id="KW-1133">Transmembrane helix</keyword>
<gene>
    <name evidence="2" type="ORF">GK091_00375</name>
</gene>
<dbReference type="EMBL" id="JAAGNZ010000001">
    <property type="protein sequence ID" value="NEU65326.1"/>
    <property type="molecule type" value="Genomic_DNA"/>
</dbReference>
<evidence type="ECO:0000313" key="2">
    <source>
        <dbReference type="EMBL" id="NEU65326.1"/>
    </source>
</evidence>
<dbReference type="AlphaFoldDB" id="A0A6M0IB12"/>